<dbReference type="GeneID" id="79877013"/>
<proteinExistence type="predicted"/>
<evidence type="ECO:0000313" key="3">
    <source>
        <dbReference type="EMBL" id="OUP57811.1"/>
    </source>
</evidence>
<reference evidence="3" key="2">
    <citation type="journal article" date="2018" name="BMC Genomics">
        <title>Whole genome sequencing and function prediction of 133 gut anaerobes isolated from chicken caecum in pure cultures.</title>
        <authorList>
            <person name="Medvecky M."/>
            <person name="Cejkova D."/>
            <person name="Polansky O."/>
            <person name="Karasova D."/>
            <person name="Kubasova T."/>
            <person name="Cizek A."/>
            <person name="Rychlik I."/>
        </authorList>
    </citation>
    <scope>NUCLEOTIDE SEQUENCE</scope>
    <source>
        <strain evidence="3">An178</strain>
    </source>
</reference>
<feature type="compositionally biased region" description="Acidic residues" evidence="1">
    <location>
        <begin position="1"/>
        <end position="16"/>
    </location>
</feature>
<accession>A0A1Y4LS54</accession>
<feature type="region of interest" description="Disordered" evidence="1">
    <location>
        <begin position="1"/>
        <end position="32"/>
    </location>
</feature>
<dbReference type="EMBL" id="JAQNCK010000019">
    <property type="protein sequence ID" value="MDC0828564.1"/>
    <property type="molecule type" value="Genomic_DNA"/>
</dbReference>
<evidence type="ECO:0000313" key="4">
    <source>
        <dbReference type="Proteomes" id="UP000195447"/>
    </source>
</evidence>
<sequence>MEENNVVEQLENESLNELETLREENNEENQKVVDDAKKKIEDIFADLKTWIKENSDPEKVKEAVNKAKDDAVDILKTTKDKAVELSQSEQFKTTLTAGKDFLVGAGGMLADGLKAGADILMRNEQIKKVVDQADEKLDVLRESESLRNAVDTAEEVTGKVTEAVFGGIKKFFDKEANRSEPPAVKNDTEEEA</sequence>
<keyword evidence="4" id="KW-1185">Reference proteome</keyword>
<reference evidence="2" key="3">
    <citation type="submission" date="2023-01" db="EMBL/GenBank/DDBJ databases">
        <title>Human gut microbiome strain richness.</title>
        <authorList>
            <person name="Chen-Liaw A."/>
        </authorList>
    </citation>
    <scope>NUCLEOTIDE SEQUENCE</scope>
    <source>
        <strain evidence="2">D55st1_G4_D55t1_190419</strain>
    </source>
</reference>
<name>A0A1Y4LS54_9FIRM</name>
<dbReference type="RefSeq" id="WP_035403154.1">
    <property type="nucleotide sequence ID" value="NZ_CABKSV010000093.1"/>
</dbReference>
<comment type="caution">
    <text evidence="3">The sequence shown here is derived from an EMBL/GenBank/DDBJ whole genome shotgun (WGS) entry which is preliminary data.</text>
</comment>
<evidence type="ECO:0000256" key="1">
    <source>
        <dbReference type="SAM" id="MobiDB-lite"/>
    </source>
</evidence>
<reference evidence="4" key="1">
    <citation type="submission" date="2017-04" db="EMBL/GenBank/DDBJ databases">
        <title>Function of individual gut microbiota members based on whole genome sequencing of pure cultures obtained from chicken caecum.</title>
        <authorList>
            <person name="Medvecky M."/>
            <person name="Cejkova D."/>
            <person name="Polansky O."/>
            <person name="Karasova D."/>
            <person name="Kubasova T."/>
            <person name="Cizek A."/>
            <person name="Rychlik I."/>
        </authorList>
    </citation>
    <scope>NUCLEOTIDE SEQUENCE [LARGE SCALE GENOMIC DNA]</scope>
    <source>
        <strain evidence="4">An178</strain>
    </source>
</reference>
<dbReference type="EMBL" id="NFKM01000019">
    <property type="protein sequence ID" value="OUP57811.1"/>
    <property type="molecule type" value="Genomic_DNA"/>
</dbReference>
<organism evidence="3 4">
    <name type="scientific">Faecalitalea cylindroides</name>
    <dbReference type="NCBI Taxonomy" id="39483"/>
    <lineage>
        <taxon>Bacteria</taxon>
        <taxon>Bacillati</taxon>
        <taxon>Bacillota</taxon>
        <taxon>Erysipelotrichia</taxon>
        <taxon>Erysipelotrichales</taxon>
        <taxon>Erysipelotrichaceae</taxon>
        <taxon>Faecalitalea</taxon>
    </lineage>
</organism>
<gene>
    <name evidence="3" type="ORF">B5F14_08605</name>
    <name evidence="2" type="ORF">POG00_07550</name>
</gene>
<protein>
    <submittedName>
        <fullName evidence="3">Uncharacterized protein</fullName>
    </submittedName>
</protein>
<dbReference type="Proteomes" id="UP000195447">
    <property type="component" value="Unassembled WGS sequence"/>
</dbReference>
<evidence type="ECO:0000313" key="2">
    <source>
        <dbReference type="EMBL" id="MDC0828564.1"/>
    </source>
</evidence>
<dbReference type="Proteomes" id="UP001220658">
    <property type="component" value="Unassembled WGS sequence"/>
</dbReference>
<dbReference type="AlphaFoldDB" id="A0A1Y4LS54"/>
<feature type="compositionally biased region" description="Basic and acidic residues" evidence="1">
    <location>
        <begin position="19"/>
        <end position="32"/>
    </location>
</feature>